<dbReference type="GO" id="GO:0032259">
    <property type="term" value="P:methylation"/>
    <property type="evidence" value="ECO:0007669"/>
    <property type="project" value="UniProtKB-KW"/>
</dbReference>
<dbReference type="InterPro" id="IPR036390">
    <property type="entry name" value="WH_DNA-bd_sf"/>
</dbReference>
<dbReference type="PANTHER" id="PTHR43712">
    <property type="entry name" value="PUTATIVE (AFU_ORTHOLOGUE AFUA_4G14580)-RELATED"/>
    <property type="match status" value="1"/>
</dbReference>
<dbReference type="PANTHER" id="PTHR43712:SF19">
    <property type="entry name" value="DUAL O-METHYLTRANSFERASE_FAD-DEPENDENT MONOOXYGENASE ELCB"/>
    <property type="match status" value="1"/>
</dbReference>
<dbReference type="InterPro" id="IPR036388">
    <property type="entry name" value="WH-like_DNA-bd_sf"/>
</dbReference>
<evidence type="ECO:0000313" key="6">
    <source>
        <dbReference type="Proteomes" id="UP000193144"/>
    </source>
</evidence>
<evidence type="ECO:0000313" key="5">
    <source>
        <dbReference type="EMBL" id="ORY10494.1"/>
    </source>
</evidence>
<dbReference type="InterPro" id="IPR029063">
    <property type="entry name" value="SAM-dependent_MTases_sf"/>
</dbReference>
<evidence type="ECO:0000259" key="4">
    <source>
        <dbReference type="Pfam" id="PF00891"/>
    </source>
</evidence>
<keyword evidence="1 5" id="KW-0489">Methyltransferase</keyword>
<accession>A0A1Y1ZJX6</accession>
<organism evidence="5 6">
    <name type="scientific">Clohesyomyces aquaticus</name>
    <dbReference type="NCBI Taxonomy" id="1231657"/>
    <lineage>
        <taxon>Eukaryota</taxon>
        <taxon>Fungi</taxon>
        <taxon>Dikarya</taxon>
        <taxon>Ascomycota</taxon>
        <taxon>Pezizomycotina</taxon>
        <taxon>Dothideomycetes</taxon>
        <taxon>Pleosporomycetidae</taxon>
        <taxon>Pleosporales</taxon>
        <taxon>Lindgomycetaceae</taxon>
        <taxon>Clohesyomyces</taxon>
    </lineage>
</organism>
<evidence type="ECO:0000256" key="1">
    <source>
        <dbReference type="ARBA" id="ARBA00022603"/>
    </source>
</evidence>
<proteinExistence type="predicted"/>
<dbReference type="AlphaFoldDB" id="A0A1Y1ZJX6"/>
<protein>
    <submittedName>
        <fullName evidence="5">Sterigmatocystin 8-O-methyltransferase</fullName>
    </submittedName>
</protein>
<reference evidence="5 6" key="1">
    <citation type="submission" date="2016-07" db="EMBL/GenBank/DDBJ databases">
        <title>Pervasive Adenine N6-methylation of Active Genes in Fungi.</title>
        <authorList>
            <consortium name="DOE Joint Genome Institute"/>
            <person name="Mondo S.J."/>
            <person name="Dannebaum R.O."/>
            <person name="Kuo R.C."/>
            <person name="Labutti K."/>
            <person name="Haridas S."/>
            <person name="Kuo A."/>
            <person name="Salamov A."/>
            <person name="Ahrendt S.R."/>
            <person name="Lipzen A."/>
            <person name="Sullivan W."/>
            <person name="Andreopoulos W.B."/>
            <person name="Clum A."/>
            <person name="Lindquist E."/>
            <person name="Daum C."/>
            <person name="Ramamoorthy G.K."/>
            <person name="Gryganskyi A."/>
            <person name="Culley D."/>
            <person name="Magnuson J.K."/>
            <person name="James T.Y."/>
            <person name="O'Malley M.A."/>
            <person name="Stajich J.E."/>
            <person name="Spatafora J.W."/>
            <person name="Visel A."/>
            <person name="Grigoriev I.V."/>
        </authorList>
    </citation>
    <scope>NUCLEOTIDE SEQUENCE [LARGE SCALE GENOMIC DNA]</scope>
    <source>
        <strain evidence="5 6">CBS 115471</strain>
    </source>
</reference>
<dbReference type="Proteomes" id="UP000193144">
    <property type="component" value="Unassembled WGS sequence"/>
</dbReference>
<keyword evidence="6" id="KW-1185">Reference proteome</keyword>
<dbReference type="STRING" id="1231657.A0A1Y1ZJX6"/>
<dbReference type="OrthoDB" id="2410195at2759"/>
<dbReference type="SUPFAM" id="SSF46785">
    <property type="entry name" value="Winged helix' DNA-binding domain"/>
    <property type="match status" value="1"/>
</dbReference>
<dbReference type="PROSITE" id="PS51683">
    <property type="entry name" value="SAM_OMT_II"/>
    <property type="match status" value="1"/>
</dbReference>
<dbReference type="Pfam" id="PF00891">
    <property type="entry name" value="Methyltransf_2"/>
    <property type="match status" value="1"/>
</dbReference>
<dbReference type="InterPro" id="IPR016461">
    <property type="entry name" value="COMT-like"/>
</dbReference>
<dbReference type="Gene3D" id="1.10.10.10">
    <property type="entry name" value="Winged helix-like DNA-binding domain superfamily/Winged helix DNA-binding domain"/>
    <property type="match status" value="1"/>
</dbReference>
<dbReference type="Gene3D" id="3.40.50.150">
    <property type="entry name" value="Vaccinia Virus protein VP39"/>
    <property type="match status" value="1"/>
</dbReference>
<sequence>MPSIVEIQAPAALGAIQAVKKLPSKEANGHSSYIQPNAPSSNSTLEQYVQQILQNTGIITEYLETNGLPQPSFERDAPESTLPESAPETIRAARVKLMDAALKAFQLALGPKEYIPNIAVGLQYIVCLRWLTHFGIFASVPLKGSISYDDLALAAKVSRKQLKTVARMAMTSALFCEPKPNHLAHTATSALLVTNESLHDWAVFMSEGTVPAASKLVEASERWPDSEQKNQTAYNIAFNTDLPFFDHLKTQPDKTRQFASYMKNVQKSEGTALRHLVNGFDWESLGKATVVDVGGSSGASSITLAESFSNLNFIVQDLPENAAEGQTSISALSANIKNRIYFQGHNFFEEQPFKGAQAYLLRMILHDWPANEATCILKNLVPALNKGARILIMDTVLPRPGTLPSSQERLLRVRDMTMLQAFNSLERDLEDWKDVLAAADPRLSIAGVTQPAGSVMSMIEVVFDV</sequence>
<keyword evidence="3" id="KW-0949">S-adenosyl-L-methionine</keyword>
<dbReference type="SUPFAM" id="SSF53335">
    <property type="entry name" value="S-adenosyl-L-methionine-dependent methyltransferases"/>
    <property type="match status" value="1"/>
</dbReference>
<keyword evidence="2 5" id="KW-0808">Transferase</keyword>
<dbReference type="EMBL" id="MCFA01000072">
    <property type="protein sequence ID" value="ORY10494.1"/>
    <property type="molecule type" value="Genomic_DNA"/>
</dbReference>
<comment type="caution">
    <text evidence="5">The sequence shown here is derived from an EMBL/GenBank/DDBJ whole genome shotgun (WGS) entry which is preliminary data.</text>
</comment>
<name>A0A1Y1ZJX6_9PLEO</name>
<gene>
    <name evidence="5" type="ORF">BCR34DRAFT_485608</name>
</gene>
<evidence type="ECO:0000256" key="3">
    <source>
        <dbReference type="ARBA" id="ARBA00022691"/>
    </source>
</evidence>
<feature type="domain" description="O-methyltransferase C-terminal" evidence="4">
    <location>
        <begin position="227"/>
        <end position="439"/>
    </location>
</feature>
<dbReference type="InterPro" id="IPR001077">
    <property type="entry name" value="COMT_C"/>
</dbReference>
<evidence type="ECO:0000256" key="2">
    <source>
        <dbReference type="ARBA" id="ARBA00022679"/>
    </source>
</evidence>
<dbReference type="GO" id="GO:0008171">
    <property type="term" value="F:O-methyltransferase activity"/>
    <property type="evidence" value="ECO:0007669"/>
    <property type="project" value="InterPro"/>
</dbReference>